<name>A0A165VIC6_9AGAM</name>
<dbReference type="GO" id="GO:0010508">
    <property type="term" value="P:positive regulation of autophagy"/>
    <property type="evidence" value="ECO:0007669"/>
    <property type="project" value="TreeGrafter"/>
</dbReference>
<dbReference type="InterPro" id="IPR005365">
    <property type="entry name" value="Npr3"/>
</dbReference>
<dbReference type="PANTHER" id="PTHR13153:SF5">
    <property type="entry name" value="GATOR COMPLEX PROTEIN NPRL3"/>
    <property type="match status" value="1"/>
</dbReference>
<dbReference type="InParanoid" id="A0A165VIC6"/>
<dbReference type="GO" id="GO:0038202">
    <property type="term" value="P:TORC1 signaling"/>
    <property type="evidence" value="ECO:0007669"/>
    <property type="project" value="TreeGrafter"/>
</dbReference>
<feature type="region of interest" description="Disordered" evidence="3">
    <location>
        <begin position="190"/>
        <end position="217"/>
    </location>
</feature>
<dbReference type="GO" id="GO:1990130">
    <property type="term" value="C:GATOR1 complex"/>
    <property type="evidence" value="ECO:0007669"/>
    <property type="project" value="TreeGrafter"/>
</dbReference>
<dbReference type="EMBL" id="KV425553">
    <property type="protein sequence ID" value="KZT29711.1"/>
    <property type="molecule type" value="Genomic_DNA"/>
</dbReference>
<dbReference type="STRING" id="1314782.A0A165VIC6"/>
<dbReference type="OrthoDB" id="18648at2759"/>
<evidence type="ECO:0000256" key="3">
    <source>
        <dbReference type="SAM" id="MobiDB-lite"/>
    </source>
</evidence>
<feature type="region of interest" description="Disordered" evidence="3">
    <location>
        <begin position="637"/>
        <end position="676"/>
    </location>
</feature>
<dbReference type="GO" id="GO:0005774">
    <property type="term" value="C:vacuolar membrane"/>
    <property type="evidence" value="ECO:0007669"/>
    <property type="project" value="UniProtKB-SubCell"/>
</dbReference>
<evidence type="ECO:0000259" key="5">
    <source>
        <dbReference type="Pfam" id="PF24064"/>
    </source>
</evidence>
<evidence type="ECO:0000256" key="2">
    <source>
        <dbReference type="RuleBase" id="RU368069"/>
    </source>
</evidence>
<accession>A0A165VIC6</accession>
<gene>
    <name evidence="6" type="ORF">NEOLEDRAFT_1055266</name>
</gene>
<evidence type="ECO:0000313" key="6">
    <source>
        <dbReference type="EMBL" id="KZT29711.1"/>
    </source>
</evidence>
<keyword evidence="2" id="KW-0469">Meiosis</keyword>
<feature type="region of interest" description="Disordered" evidence="3">
    <location>
        <begin position="82"/>
        <end position="126"/>
    </location>
</feature>
<feature type="chain" id="PRO_5007868222" description="Nitrogen permease regulator 3" evidence="4">
    <location>
        <begin position="18"/>
        <end position="749"/>
    </location>
</feature>
<comment type="subcellular location">
    <subcellularLocation>
        <location evidence="2">Vacuole membrane</location>
        <topology evidence="2">Peripheral membrane protein</topology>
    </subcellularLocation>
</comment>
<evidence type="ECO:0000256" key="1">
    <source>
        <dbReference type="ARBA" id="ARBA00010546"/>
    </source>
</evidence>
<dbReference type="FunCoup" id="A0A165VIC6">
    <property type="interactions" value="108"/>
</dbReference>
<evidence type="ECO:0000256" key="4">
    <source>
        <dbReference type="SAM" id="SignalP"/>
    </source>
</evidence>
<dbReference type="Pfam" id="PF24064">
    <property type="entry name" value="HTH_NPRL3"/>
    <property type="match status" value="1"/>
</dbReference>
<sequence>MAETLLALLLVTSSAKGSSLVYHWPETPRSLPRLERPRPFGGPALLAQLDNPCRSIQLDASERRTRLPHTVRPHLVENNEYEWKRSHTSRRRSTSFSRAGSVPASGRNSPVKEGAYDPDAQGNPAVTEDYDDLLGYSAEFLAGILCPQRSLCHQKFELIVDDLAFIGHPVCTEDDGVWRFKPEPKLKISSRGRDTRMKDASPMVNSPASSPRVGPIQDEQVSGESSWLQTFHFVIVLDLPDPSSSASGNVLKYFDIIYEQIAFAVTAVLFQQQVTVNFVEKECDTLGSLKDEYNAKGEPYTKYMRDALEISSIAPAMRAVFEAIKSSSIAQITIDSIPLELQLPPYLDRLLHSQEEADLDYIDRDDEEVEGSWGKDMSFAWRLPSLSPWKALLLLGEDNPGLDFYGNLRGPHQSSEERKLAQSLMKFLDLASIRLQLADMAIELDWDLESQVYPVVRWLVYHRRAKIVDVIHEGLKTVFTVSSHFKTPLPMLSQEFSAQFPQSIPPLPIILSLVSGSTYQQTDNTFFAAVVRNKELVPAYHDVVEWMLKKELLVTMHLRIRVVATPALKKNVREIWISRGRNRGQKIVGVGRGSIGGSGSIHVELDALAQASPPTTFLSMSPRSVRRRVFNSADLHGSAIDDEEDSRDDEDNPCAGDMEFPEDYGNFSDEEPSLIDDPGTAKPIERCWLAAMSEGKVLNIRRRFEQINQFFDGKKTDNEILFRADISRKQLREVLHHYDEYLQTFLHPS</sequence>
<dbReference type="Pfam" id="PF03666">
    <property type="entry name" value="NPR3"/>
    <property type="match status" value="1"/>
</dbReference>
<dbReference type="GO" id="GO:0034198">
    <property type="term" value="P:cellular response to amino acid starvation"/>
    <property type="evidence" value="ECO:0007669"/>
    <property type="project" value="TreeGrafter"/>
</dbReference>
<comment type="function">
    <text evidence="2">Mediates inactivation of the TORC1 complex in response to amino acid starvation. Required for meiotic nuclear division.</text>
</comment>
<evidence type="ECO:0000313" key="7">
    <source>
        <dbReference type="Proteomes" id="UP000076761"/>
    </source>
</evidence>
<feature type="domain" description="GATOR1 complex protein NPRL3 C-terminal HTH" evidence="5">
    <location>
        <begin position="683"/>
        <end position="742"/>
    </location>
</feature>
<keyword evidence="7" id="KW-1185">Reference proteome</keyword>
<dbReference type="InterPro" id="IPR056603">
    <property type="entry name" value="HTH_NPRL3"/>
</dbReference>
<reference evidence="6 7" key="1">
    <citation type="journal article" date="2016" name="Mol. Biol. Evol.">
        <title>Comparative Genomics of Early-Diverging Mushroom-Forming Fungi Provides Insights into the Origins of Lignocellulose Decay Capabilities.</title>
        <authorList>
            <person name="Nagy L.G."/>
            <person name="Riley R."/>
            <person name="Tritt A."/>
            <person name="Adam C."/>
            <person name="Daum C."/>
            <person name="Floudas D."/>
            <person name="Sun H."/>
            <person name="Yadav J.S."/>
            <person name="Pangilinan J."/>
            <person name="Larsson K.H."/>
            <person name="Matsuura K."/>
            <person name="Barry K."/>
            <person name="Labutti K."/>
            <person name="Kuo R."/>
            <person name="Ohm R.A."/>
            <person name="Bhattacharya S.S."/>
            <person name="Shirouzu T."/>
            <person name="Yoshinaga Y."/>
            <person name="Martin F.M."/>
            <person name="Grigoriev I.V."/>
            <person name="Hibbett D.S."/>
        </authorList>
    </citation>
    <scope>NUCLEOTIDE SEQUENCE [LARGE SCALE GENOMIC DNA]</scope>
    <source>
        <strain evidence="6 7">HHB14362 ss-1</strain>
    </source>
</reference>
<feature type="compositionally biased region" description="Basic and acidic residues" evidence="3">
    <location>
        <begin position="190"/>
        <end position="199"/>
    </location>
</feature>
<proteinExistence type="inferred from homology"/>
<feature type="signal peptide" evidence="4">
    <location>
        <begin position="1"/>
        <end position="17"/>
    </location>
</feature>
<dbReference type="GO" id="GO:0051321">
    <property type="term" value="P:meiotic cell cycle"/>
    <property type="evidence" value="ECO:0007669"/>
    <property type="project" value="UniProtKB-UniRule"/>
</dbReference>
<protein>
    <recommendedName>
        <fullName evidence="2">Nitrogen permease regulator 3</fullName>
    </recommendedName>
    <alternativeName>
        <fullName evidence="2">Required for meiotic nuclear division protein 11</fullName>
    </alternativeName>
</protein>
<dbReference type="PANTHER" id="PTHR13153">
    <property type="entry name" value="CGTHBA PROTEIN -14 GENE PROTEIN"/>
    <property type="match status" value="1"/>
</dbReference>
<comment type="similarity">
    <text evidence="1 2">Belongs to the NPR3 family.</text>
</comment>
<organism evidence="6 7">
    <name type="scientific">Neolentinus lepideus HHB14362 ss-1</name>
    <dbReference type="NCBI Taxonomy" id="1314782"/>
    <lineage>
        <taxon>Eukaryota</taxon>
        <taxon>Fungi</taxon>
        <taxon>Dikarya</taxon>
        <taxon>Basidiomycota</taxon>
        <taxon>Agaricomycotina</taxon>
        <taxon>Agaricomycetes</taxon>
        <taxon>Gloeophyllales</taxon>
        <taxon>Gloeophyllaceae</taxon>
        <taxon>Neolentinus</taxon>
    </lineage>
</organism>
<dbReference type="GO" id="GO:1904262">
    <property type="term" value="P:negative regulation of TORC1 signaling"/>
    <property type="evidence" value="ECO:0007669"/>
    <property type="project" value="TreeGrafter"/>
</dbReference>
<dbReference type="AlphaFoldDB" id="A0A165VIC6"/>
<feature type="compositionally biased region" description="Acidic residues" evidence="3">
    <location>
        <begin position="640"/>
        <end position="652"/>
    </location>
</feature>
<keyword evidence="2 4" id="KW-0732">Signal</keyword>
<dbReference type="Proteomes" id="UP000076761">
    <property type="component" value="Unassembled WGS sequence"/>
</dbReference>